<evidence type="ECO:0000313" key="1">
    <source>
        <dbReference type="EMBL" id="AXC11356.1"/>
    </source>
</evidence>
<sequence>MLLPPSEFQPKLVPNALPTVPPSLSLPFQYIGSLTPQISSQLASDSDREVSSLILRWCMESQQSYLRSLAVFCQPRPASSDFELPN</sequence>
<reference evidence="1 2" key="1">
    <citation type="journal article" date="2018" name="Front. Microbiol.">
        <title>Hydrolytic Capabilities as a Key to Environmental Success: Chitinolytic and Cellulolytic Acidobacteria From Acidic Sub-arctic Soils and Boreal Peatlands.</title>
        <authorList>
            <person name="Belova S.E."/>
            <person name="Ravin N.V."/>
            <person name="Pankratov T.A."/>
            <person name="Rakitin A.L."/>
            <person name="Ivanova A.A."/>
            <person name="Beletsky A.V."/>
            <person name="Mardanov A.V."/>
            <person name="Sinninghe Damste J.S."/>
            <person name="Dedysh S.N."/>
        </authorList>
    </citation>
    <scope>NUCLEOTIDE SEQUENCE [LARGE SCALE GENOMIC DNA]</scope>
    <source>
        <strain evidence="1 2">SBC82</strain>
    </source>
</reference>
<keyword evidence="2" id="KW-1185">Reference proteome</keyword>
<dbReference type="AlphaFoldDB" id="A0A2Z5FYA7"/>
<evidence type="ECO:0000313" key="2">
    <source>
        <dbReference type="Proteomes" id="UP000253606"/>
    </source>
</evidence>
<dbReference type="EMBL" id="CP030840">
    <property type="protein sequence ID" value="AXC11356.1"/>
    <property type="molecule type" value="Genomic_DNA"/>
</dbReference>
<dbReference type="Proteomes" id="UP000253606">
    <property type="component" value="Chromosome"/>
</dbReference>
<proteinExistence type="predicted"/>
<protein>
    <submittedName>
        <fullName evidence="1">Uncharacterized protein</fullName>
    </submittedName>
</protein>
<name>A0A2Z5FYA7_9BACT</name>
<organism evidence="1 2">
    <name type="scientific">Acidisarcina polymorpha</name>
    <dbReference type="NCBI Taxonomy" id="2211140"/>
    <lineage>
        <taxon>Bacteria</taxon>
        <taxon>Pseudomonadati</taxon>
        <taxon>Acidobacteriota</taxon>
        <taxon>Terriglobia</taxon>
        <taxon>Terriglobales</taxon>
        <taxon>Acidobacteriaceae</taxon>
        <taxon>Acidisarcina</taxon>
    </lineage>
</organism>
<accession>A0A2Z5FYA7</accession>
<gene>
    <name evidence="1" type="ORF">ACPOL_2020</name>
</gene>
<dbReference type="KEGG" id="abas:ACPOL_2020"/>